<evidence type="ECO:0000313" key="2">
    <source>
        <dbReference type="Proteomes" id="UP001055879"/>
    </source>
</evidence>
<keyword evidence="2" id="KW-1185">Reference proteome</keyword>
<protein>
    <submittedName>
        <fullName evidence="1">Uncharacterized protein</fullName>
    </submittedName>
</protein>
<gene>
    <name evidence="1" type="ORF">L6452_42562</name>
</gene>
<dbReference type="Proteomes" id="UP001055879">
    <property type="component" value="Linkage Group LG17"/>
</dbReference>
<proteinExistence type="predicted"/>
<comment type="caution">
    <text evidence="1">The sequence shown here is derived from an EMBL/GenBank/DDBJ whole genome shotgun (WGS) entry which is preliminary data.</text>
</comment>
<evidence type="ECO:0000313" key="1">
    <source>
        <dbReference type="EMBL" id="KAI3667499.1"/>
    </source>
</evidence>
<accession>A0ACB8XJA0</accession>
<dbReference type="EMBL" id="CM042063">
    <property type="protein sequence ID" value="KAI3667499.1"/>
    <property type="molecule type" value="Genomic_DNA"/>
</dbReference>
<organism evidence="1 2">
    <name type="scientific">Arctium lappa</name>
    <name type="common">Greater burdock</name>
    <name type="synonym">Lappa major</name>
    <dbReference type="NCBI Taxonomy" id="4217"/>
    <lineage>
        <taxon>Eukaryota</taxon>
        <taxon>Viridiplantae</taxon>
        <taxon>Streptophyta</taxon>
        <taxon>Embryophyta</taxon>
        <taxon>Tracheophyta</taxon>
        <taxon>Spermatophyta</taxon>
        <taxon>Magnoliopsida</taxon>
        <taxon>eudicotyledons</taxon>
        <taxon>Gunneridae</taxon>
        <taxon>Pentapetalae</taxon>
        <taxon>asterids</taxon>
        <taxon>campanulids</taxon>
        <taxon>Asterales</taxon>
        <taxon>Asteraceae</taxon>
        <taxon>Carduoideae</taxon>
        <taxon>Cardueae</taxon>
        <taxon>Arctiinae</taxon>
        <taxon>Arctium</taxon>
    </lineage>
</organism>
<reference evidence="2" key="1">
    <citation type="journal article" date="2022" name="Mol. Ecol. Resour.">
        <title>The genomes of chicory, endive, great burdock and yacon provide insights into Asteraceae palaeo-polyploidization history and plant inulin production.</title>
        <authorList>
            <person name="Fan W."/>
            <person name="Wang S."/>
            <person name="Wang H."/>
            <person name="Wang A."/>
            <person name="Jiang F."/>
            <person name="Liu H."/>
            <person name="Zhao H."/>
            <person name="Xu D."/>
            <person name="Zhang Y."/>
        </authorList>
    </citation>
    <scope>NUCLEOTIDE SEQUENCE [LARGE SCALE GENOMIC DNA]</scope>
    <source>
        <strain evidence="2">cv. Niubang</strain>
    </source>
</reference>
<reference evidence="1 2" key="2">
    <citation type="journal article" date="2022" name="Mol. Ecol. Resour.">
        <title>The genomes of chicory, endive, great burdock and yacon provide insights into Asteraceae paleo-polyploidization history and plant inulin production.</title>
        <authorList>
            <person name="Fan W."/>
            <person name="Wang S."/>
            <person name="Wang H."/>
            <person name="Wang A."/>
            <person name="Jiang F."/>
            <person name="Liu H."/>
            <person name="Zhao H."/>
            <person name="Xu D."/>
            <person name="Zhang Y."/>
        </authorList>
    </citation>
    <scope>NUCLEOTIDE SEQUENCE [LARGE SCALE GENOMIC DNA]</scope>
    <source>
        <strain evidence="2">cv. Niubang</strain>
    </source>
</reference>
<name>A0ACB8XJA0_ARCLA</name>
<sequence length="75" mass="8552">MSNVNSSVCVFQFPVQMQFYNRSLIPVLFDCTFLFLSRPLLDPISEQDIRRNLPRSQSLCDIGAKVSLVRTRTAA</sequence>